<sequence length="246" mass="27986">MARASLENAAKSAEDGSGLKRISETPVSLGVESLDMSHLTTSFLHAINNTASYLAQSWCTYNSSISSREKGKRISGRGNGKFIFSREEGKFISSREEGKFISSREEEKFISSREEGKFISSREEEKFISSREEGKFISSREEGKFISSREEGKFISSREEGKFISSREEEKFISSREEGKCVSSWICRHEISYWRKRTRPLLSATTHRITAGRFVWSEEGEFPGPQELAITKSSLEIARGWEMRGR</sequence>
<evidence type="ECO:0000313" key="2">
    <source>
        <dbReference type="Proteomes" id="UP001283361"/>
    </source>
</evidence>
<protein>
    <submittedName>
        <fullName evidence="1">Uncharacterized protein</fullName>
    </submittedName>
</protein>
<organism evidence="1 2">
    <name type="scientific">Elysia crispata</name>
    <name type="common">lettuce slug</name>
    <dbReference type="NCBI Taxonomy" id="231223"/>
    <lineage>
        <taxon>Eukaryota</taxon>
        <taxon>Metazoa</taxon>
        <taxon>Spiralia</taxon>
        <taxon>Lophotrochozoa</taxon>
        <taxon>Mollusca</taxon>
        <taxon>Gastropoda</taxon>
        <taxon>Heterobranchia</taxon>
        <taxon>Euthyneura</taxon>
        <taxon>Panpulmonata</taxon>
        <taxon>Sacoglossa</taxon>
        <taxon>Placobranchoidea</taxon>
        <taxon>Plakobranchidae</taxon>
        <taxon>Elysia</taxon>
    </lineage>
</organism>
<keyword evidence="2" id="KW-1185">Reference proteome</keyword>
<proteinExistence type="predicted"/>
<comment type="caution">
    <text evidence="1">The sequence shown here is derived from an EMBL/GenBank/DDBJ whole genome shotgun (WGS) entry which is preliminary data.</text>
</comment>
<dbReference type="Proteomes" id="UP001283361">
    <property type="component" value="Unassembled WGS sequence"/>
</dbReference>
<reference evidence="1" key="1">
    <citation type="journal article" date="2023" name="G3 (Bethesda)">
        <title>A reference genome for the long-term kleptoplast-retaining sea slug Elysia crispata morphotype clarki.</title>
        <authorList>
            <person name="Eastman K.E."/>
            <person name="Pendleton A.L."/>
            <person name="Shaikh M.A."/>
            <person name="Suttiyut T."/>
            <person name="Ogas R."/>
            <person name="Tomko P."/>
            <person name="Gavelis G."/>
            <person name="Widhalm J.R."/>
            <person name="Wisecaver J.H."/>
        </authorList>
    </citation>
    <scope>NUCLEOTIDE SEQUENCE</scope>
    <source>
        <strain evidence="1">ECLA1</strain>
    </source>
</reference>
<accession>A0AAE1DWG1</accession>
<gene>
    <name evidence="1" type="ORF">RRG08_037591</name>
</gene>
<evidence type="ECO:0000313" key="1">
    <source>
        <dbReference type="EMBL" id="KAK3785581.1"/>
    </source>
</evidence>
<dbReference type="EMBL" id="JAWDGP010002110">
    <property type="protein sequence ID" value="KAK3785581.1"/>
    <property type="molecule type" value="Genomic_DNA"/>
</dbReference>
<dbReference type="AlphaFoldDB" id="A0AAE1DWG1"/>
<name>A0AAE1DWG1_9GAST</name>